<sequence length="52" mass="4866">MATTAHSVGEVGASGTGGLSLLGAGFRGGAHDWYGAYGPGWYGPGGGATPAG</sequence>
<accession>A0ABY9RSN2</accession>
<evidence type="ECO:0000313" key="2">
    <source>
        <dbReference type="Proteomes" id="UP001250858"/>
    </source>
</evidence>
<dbReference type="Proteomes" id="UP001250858">
    <property type="component" value="Chromosome"/>
</dbReference>
<dbReference type="RefSeq" id="WP_246094819.1">
    <property type="nucleotide sequence ID" value="NZ_CP133762.1"/>
</dbReference>
<name>A0ABY9RSN2_9ACTN</name>
<proteinExistence type="predicted"/>
<dbReference type="EMBL" id="CP133762">
    <property type="protein sequence ID" value="WMX44698.1"/>
    <property type="molecule type" value="Genomic_DNA"/>
</dbReference>
<organism evidence="1 2">
    <name type="scientific">Streptomyces roseicoloratus</name>
    <dbReference type="NCBI Taxonomy" id="2508722"/>
    <lineage>
        <taxon>Bacteria</taxon>
        <taxon>Bacillati</taxon>
        <taxon>Actinomycetota</taxon>
        <taxon>Actinomycetes</taxon>
        <taxon>Kitasatosporales</taxon>
        <taxon>Streptomycetaceae</taxon>
        <taxon>Streptomyces</taxon>
    </lineage>
</organism>
<protein>
    <submittedName>
        <fullName evidence="1">Uncharacterized protein</fullName>
    </submittedName>
</protein>
<evidence type="ECO:0000313" key="1">
    <source>
        <dbReference type="EMBL" id="WMX44698.1"/>
    </source>
</evidence>
<keyword evidence="2" id="KW-1185">Reference proteome</keyword>
<reference evidence="1 2" key="1">
    <citation type="submission" date="2023-09" db="EMBL/GenBank/DDBJ databases">
        <title>Complete genome of Streptomyces roseicoloratus T14.</title>
        <authorList>
            <person name="Bashizi T."/>
            <person name="Kim M.-J."/>
            <person name="Lee G."/>
            <person name="Tagele S.B."/>
            <person name="Shin J.-H."/>
        </authorList>
    </citation>
    <scope>NUCLEOTIDE SEQUENCE [LARGE SCALE GENOMIC DNA]</scope>
    <source>
        <strain evidence="1 2">T14</strain>
    </source>
</reference>
<gene>
    <name evidence="1" type="ORF">RGF97_07250</name>
</gene>